<dbReference type="InterPro" id="IPR045618">
    <property type="entry name" value="DUF6444"/>
</dbReference>
<evidence type="ECO:0000259" key="2">
    <source>
        <dbReference type="Pfam" id="PF03050"/>
    </source>
</evidence>
<gene>
    <name evidence="5" type="ORF">H9S92_03450</name>
</gene>
<comment type="caution">
    <text evidence="5">The sequence shown here is derived from an EMBL/GenBank/DDBJ whole genome shotgun (WGS) entry which is preliminary data.</text>
</comment>
<evidence type="ECO:0000313" key="6">
    <source>
        <dbReference type="Proteomes" id="UP000650081"/>
    </source>
</evidence>
<dbReference type="InterPro" id="IPR004291">
    <property type="entry name" value="Transposase_IS66_central"/>
</dbReference>
<evidence type="ECO:0000313" key="5">
    <source>
        <dbReference type="EMBL" id="MBC6993203.1"/>
    </source>
</evidence>
<evidence type="ECO:0000259" key="3">
    <source>
        <dbReference type="Pfam" id="PF13005"/>
    </source>
</evidence>
<feature type="domain" description="DUF6444" evidence="4">
    <location>
        <begin position="9"/>
        <end position="88"/>
    </location>
</feature>
<dbReference type="Pfam" id="PF03050">
    <property type="entry name" value="DDE_Tnp_IS66"/>
    <property type="match status" value="1"/>
</dbReference>
<evidence type="ECO:0000259" key="4">
    <source>
        <dbReference type="Pfam" id="PF20042"/>
    </source>
</evidence>
<dbReference type="NCBIfam" id="NF033517">
    <property type="entry name" value="transpos_IS66"/>
    <property type="match status" value="1"/>
</dbReference>
<evidence type="ECO:0000256" key="1">
    <source>
        <dbReference type="SAM" id="MobiDB-lite"/>
    </source>
</evidence>
<accession>A0A923PFJ4</accession>
<dbReference type="AlphaFoldDB" id="A0A923PFJ4"/>
<feature type="region of interest" description="Disordered" evidence="1">
    <location>
        <begin position="48"/>
        <end position="92"/>
    </location>
</feature>
<dbReference type="Proteomes" id="UP000650081">
    <property type="component" value="Unassembled WGS sequence"/>
</dbReference>
<feature type="domain" description="Transposase IS66 zinc-finger binding" evidence="3">
    <location>
        <begin position="104"/>
        <end position="149"/>
    </location>
</feature>
<keyword evidence="6" id="KW-1185">Reference proteome</keyword>
<dbReference type="InterPro" id="IPR024474">
    <property type="entry name" value="Znf_dom_IS66"/>
</dbReference>
<protein>
    <submittedName>
        <fullName evidence="5">IS66 family transposase</fullName>
    </submittedName>
</protein>
<name>A0A923PFJ4_9BACT</name>
<dbReference type="EMBL" id="JACSIT010000058">
    <property type="protein sequence ID" value="MBC6993203.1"/>
    <property type="molecule type" value="Genomic_DNA"/>
</dbReference>
<sequence>MTFAKLKAEVDNLRPALSAEGLMLVDLFMPFCEAQQATIKKLEDKLAVTSGNSSKPPSKDDFKPTKARSLREKSGKNPGGQSGHKGSKSRLIDNPDEIIPYTITACPGCGSNLSGVSPDGFIRKQVEDIPPLKTIVTEHRIEIKTCPCCAIQWQAAGCPEDIKHEFQYGPRVKAISVYLSAFQFIPAFRTKQLLKVFGVNLSTGTLDNFRKSAARQLPEFLETLRFSIIASLCGFFDETGMKVKGIGHWVHVAATELFSLFMIHPKRGREAHDEMDVLTWFEGILHRDDYHSYHAYPQATHSLCVAHLLRDLIYAIDRDKQGEWADPFIKLLLQVKRQKVESSTSVVDRRWQGRHRKKYRELLAIGLKQNPPAVKEDGSTRGRTAQTKTVNLLLRLRDNEDEVLRFMTHALAQFDNNQAERDLRMNKVRQKVSGGFRSLVAAQEFMDIRSFVATAIKRQADPVEELVNLFTPGNCDYMKLARHPE</sequence>
<proteinExistence type="predicted"/>
<dbReference type="InterPro" id="IPR052344">
    <property type="entry name" value="Transposase-related"/>
</dbReference>
<dbReference type="Pfam" id="PF13005">
    <property type="entry name" value="zf-IS66"/>
    <property type="match status" value="1"/>
</dbReference>
<dbReference type="Pfam" id="PF20042">
    <property type="entry name" value="DUF6444"/>
    <property type="match status" value="1"/>
</dbReference>
<feature type="domain" description="Transposase IS66 central" evidence="2">
    <location>
        <begin position="167"/>
        <end position="443"/>
    </location>
</feature>
<organism evidence="5 6">
    <name type="scientific">Neolewinella lacunae</name>
    <dbReference type="NCBI Taxonomy" id="1517758"/>
    <lineage>
        <taxon>Bacteria</taxon>
        <taxon>Pseudomonadati</taxon>
        <taxon>Bacteroidota</taxon>
        <taxon>Saprospiria</taxon>
        <taxon>Saprospirales</taxon>
        <taxon>Lewinellaceae</taxon>
        <taxon>Neolewinella</taxon>
    </lineage>
</organism>
<dbReference type="PANTHER" id="PTHR33678:SF1">
    <property type="entry name" value="BLL1576 PROTEIN"/>
    <property type="match status" value="1"/>
</dbReference>
<feature type="compositionally biased region" description="Basic and acidic residues" evidence="1">
    <location>
        <begin position="57"/>
        <end position="75"/>
    </location>
</feature>
<dbReference type="PANTHER" id="PTHR33678">
    <property type="entry name" value="BLL1576 PROTEIN"/>
    <property type="match status" value="1"/>
</dbReference>
<reference evidence="5" key="1">
    <citation type="submission" date="2020-08" db="EMBL/GenBank/DDBJ databases">
        <title>Lewinella bacteria from marine environments.</title>
        <authorList>
            <person name="Zhong Y."/>
        </authorList>
    </citation>
    <scope>NUCLEOTIDE SEQUENCE</scope>
    <source>
        <strain evidence="5">KCTC 42187</strain>
    </source>
</reference>